<dbReference type="SMART" id="SM00267">
    <property type="entry name" value="GGDEF"/>
    <property type="match status" value="1"/>
</dbReference>
<evidence type="ECO:0000256" key="1">
    <source>
        <dbReference type="ARBA" id="ARBA00012528"/>
    </source>
</evidence>
<dbReference type="PANTHER" id="PTHR45138">
    <property type="entry name" value="REGULATORY COMPONENTS OF SENSORY TRANSDUCTION SYSTEM"/>
    <property type="match status" value="1"/>
</dbReference>
<keyword evidence="6" id="KW-1185">Reference proteome</keyword>
<feature type="transmembrane region" description="Helical" evidence="3">
    <location>
        <begin position="96"/>
        <end position="118"/>
    </location>
</feature>
<dbReference type="GO" id="GO:0052621">
    <property type="term" value="F:diguanylate cyclase activity"/>
    <property type="evidence" value="ECO:0007669"/>
    <property type="project" value="UniProtKB-EC"/>
</dbReference>
<gene>
    <name evidence="5" type="ordered locus">Msil_3853</name>
</gene>
<dbReference type="CDD" id="cd01949">
    <property type="entry name" value="GGDEF"/>
    <property type="match status" value="1"/>
</dbReference>
<feature type="transmembrane region" description="Helical" evidence="3">
    <location>
        <begin position="239"/>
        <end position="261"/>
    </location>
</feature>
<protein>
    <recommendedName>
        <fullName evidence="1">diguanylate cyclase</fullName>
        <ecNumber evidence="1">2.7.7.65</ecNumber>
    </recommendedName>
</protein>
<evidence type="ECO:0000313" key="5">
    <source>
        <dbReference type="EMBL" id="ACK52735.1"/>
    </source>
</evidence>
<dbReference type="AlphaFoldDB" id="B8EMQ6"/>
<feature type="transmembrane region" description="Helical" evidence="3">
    <location>
        <begin position="169"/>
        <end position="188"/>
    </location>
</feature>
<keyword evidence="3" id="KW-1133">Transmembrane helix</keyword>
<dbReference type="EC" id="2.7.7.65" evidence="1"/>
<name>B8EMQ6_METSB</name>
<evidence type="ECO:0000256" key="3">
    <source>
        <dbReference type="SAM" id="Phobius"/>
    </source>
</evidence>
<evidence type="ECO:0000313" key="6">
    <source>
        <dbReference type="Proteomes" id="UP000002257"/>
    </source>
</evidence>
<dbReference type="Gene3D" id="3.30.70.270">
    <property type="match status" value="1"/>
</dbReference>
<dbReference type="InterPro" id="IPR029787">
    <property type="entry name" value="Nucleotide_cyclase"/>
</dbReference>
<dbReference type="OrthoDB" id="9812260at2"/>
<accession>B8EMQ6</accession>
<dbReference type="eggNOG" id="COG2199">
    <property type="taxonomic scope" value="Bacteria"/>
</dbReference>
<dbReference type="EMBL" id="CP001280">
    <property type="protein sequence ID" value="ACK52735.1"/>
    <property type="molecule type" value="Genomic_DNA"/>
</dbReference>
<dbReference type="GO" id="GO:1902201">
    <property type="term" value="P:negative regulation of bacterial-type flagellum-dependent cell motility"/>
    <property type="evidence" value="ECO:0007669"/>
    <property type="project" value="TreeGrafter"/>
</dbReference>
<dbReference type="KEGG" id="msl:Msil_3853"/>
<evidence type="ECO:0000256" key="2">
    <source>
        <dbReference type="ARBA" id="ARBA00034247"/>
    </source>
</evidence>
<feature type="transmembrane region" description="Helical" evidence="3">
    <location>
        <begin position="35"/>
        <end position="61"/>
    </location>
</feature>
<feature type="transmembrane region" description="Helical" evidence="3">
    <location>
        <begin position="67"/>
        <end position="84"/>
    </location>
</feature>
<feature type="transmembrane region" description="Helical" evidence="3">
    <location>
        <begin position="273"/>
        <end position="292"/>
    </location>
</feature>
<dbReference type="STRING" id="395965.Msil_3853"/>
<dbReference type="PANTHER" id="PTHR45138:SF9">
    <property type="entry name" value="DIGUANYLATE CYCLASE DGCM-RELATED"/>
    <property type="match status" value="1"/>
</dbReference>
<dbReference type="InterPro" id="IPR043128">
    <property type="entry name" value="Rev_trsase/Diguanyl_cyclase"/>
</dbReference>
<dbReference type="NCBIfam" id="TIGR00254">
    <property type="entry name" value="GGDEF"/>
    <property type="match status" value="1"/>
</dbReference>
<dbReference type="InterPro" id="IPR000160">
    <property type="entry name" value="GGDEF_dom"/>
</dbReference>
<dbReference type="SUPFAM" id="SSF55073">
    <property type="entry name" value="Nucleotide cyclase"/>
    <property type="match status" value="1"/>
</dbReference>
<keyword evidence="3" id="KW-0472">Membrane</keyword>
<evidence type="ECO:0000259" key="4">
    <source>
        <dbReference type="PROSITE" id="PS50887"/>
    </source>
</evidence>
<comment type="catalytic activity">
    <reaction evidence="2">
        <text>2 GTP = 3',3'-c-di-GMP + 2 diphosphate</text>
        <dbReference type="Rhea" id="RHEA:24898"/>
        <dbReference type="ChEBI" id="CHEBI:33019"/>
        <dbReference type="ChEBI" id="CHEBI:37565"/>
        <dbReference type="ChEBI" id="CHEBI:58805"/>
        <dbReference type="EC" id="2.7.7.65"/>
    </reaction>
</comment>
<dbReference type="PROSITE" id="PS50887">
    <property type="entry name" value="GGDEF"/>
    <property type="match status" value="1"/>
</dbReference>
<reference evidence="5 6" key="1">
    <citation type="journal article" date="2010" name="J. Bacteriol.">
        <title>Complete genome sequence of the aerobic facultative methanotroph Methylocella silvestris BL2.</title>
        <authorList>
            <person name="Chen Y."/>
            <person name="Crombie A."/>
            <person name="Rahman M.T."/>
            <person name="Dedysh S.N."/>
            <person name="Liesack W."/>
            <person name="Stott M.B."/>
            <person name="Alam M."/>
            <person name="Theisen A.R."/>
            <person name="Murrell J.C."/>
            <person name="Dunfield P.F."/>
        </authorList>
    </citation>
    <scope>NUCLEOTIDE SEQUENCE [LARGE SCALE GENOMIC DNA]</scope>
    <source>
        <strain evidence="6">DSM 15510 / CIP 108128 / LMG 27833 / NCIMB 13906 / BL2</strain>
    </source>
</reference>
<feature type="domain" description="GGDEF" evidence="4">
    <location>
        <begin position="336"/>
        <end position="471"/>
    </location>
</feature>
<feature type="transmembrane region" description="Helical" evidence="3">
    <location>
        <begin position="200"/>
        <end position="218"/>
    </location>
</feature>
<feature type="transmembrane region" description="Helical" evidence="3">
    <location>
        <begin position="138"/>
        <end position="157"/>
    </location>
</feature>
<dbReference type="Pfam" id="PF00990">
    <property type="entry name" value="GGDEF"/>
    <property type="match status" value="1"/>
</dbReference>
<keyword evidence="3" id="KW-0812">Transmembrane</keyword>
<organism evidence="5 6">
    <name type="scientific">Methylocella silvestris (strain DSM 15510 / CIP 108128 / LMG 27833 / NCIMB 13906 / BL2)</name>
    <dbReference type="NCBI Taxonomy" id="395965"/>
    <lineage>
        <taxon>Bacteria</taxon>
        <taxon>Pseudomonadati</taxon>
        <taxon>Pseudomonadota</taxon>
        <taxon>Alphaproteobacteria</taxon>
        <taxon>Hyphomicrobiales</taxon>
        <taxon>Beijerinckiaceae</taxon>
        <taxon>Methylocella</taxon>
    </lineage>
</organism>
<dbReference type="Proteomes" id="UP000002257">
    <property type="component" value="Chromosome"/>
</dbReference>
<proteinExistence type="predicted"/>
<dbReference type="HOGENOM" id="CLU_565970_0_0_5"/>
<dbReference type="GO" id="GO:0043709">
    <property type="term" value="P:cell adhesion involved in single-species biofilm formation"/>
    <property type="evidence" value="ECO:0007669"/>
    <property type="project" value="TreeGrafter"/>
</dbReference>
<dbReference type="GO" id="GO:0005886">
    <property type="term" value="C:plasma membrane"/>
    <property type="evidence" value="ECO:0007669"/>
    <property type="project" value="TreeGrafter"/>
</dbReference>
<dbReference type="InterPro" id="IPR050469">
    <property type="entry name" value="Diguanylate_Cyclase"/>
</dbReference>
<sequence length="482" mass="51033">MPPYGGCFLASLPLKQSSPRPDLRILSASAELEKLGLWLVTAVAGCILLLWFVPSAAALAPSGWSKMTANAAAGMLAAAGSLALSGPRRSSLMLRLSAIAAWAVLALGCLTLLEYAYGPIGIDHWLPRSSVGSNDGRPSPQTALGFALVGLCLALGSHPGRKLGTLSDLGAISLIALVLVLVSGYVYQMVELVGLSKANLSSPQTVFCFFLLSCVIAARRASAGGWLSFWFDGGIGSRVARLVFPLVVLTPFVAFAAVGYLDSADIFPAAYTRAVETPIIVLAALAMIAWMGRLTNKLERELRYQSLKDQLTNVLNRRGFFTVADYAMKNAIRLKTGLTLFYFDLDGLKKVNDSLGHKAGSELITRFADVLVATFRKTDVIGRIGGDEFVVLASDSSGTAEAMLARMAAIVAARAMSDPLLEISYSSGYAETSSPATVAIDDLIHQADKMMYERKQLKKAAGSTTGALAKTNRLLPSPSATG</sequence>